<accession>A0A369B5K6</accession>
<dbReference type="InterPro" id="IPR014198">
    <property type="entry name" value="Spore_III_AB"/>
</dbReference>
<organism evidence="2 3">
    <name type="scientific">Anaerobacterium chartisolvens</name>
    <dbReference type="NCBI Taxonomy" id="1297424"/>
    <lineage>
        <taxon>Bacteria</taxon>
        <taxon>Bacillati</taxon>
        <taxon>Bacillota</taxon>
        <taxon>Clostridia</taxon>
        <taxon>Eubacteriales</taxon>
        <taxon>Oscillospiraceae</taxon>
        <taxon>Anaerobacterium</taxon>
    </lineage>
</organism>
<protein>
    <submittedName>
        <fullName evidence="2">Stage III sporulation protein AB</fullName>
    </submittedName>
</protein>
<dbReference type="EMBL" id="QPJT01000009">
    <property type="protein sequence ID" value="RCX16790.1"/>
    <property type="molecule type" value="Genomic_DNA"/>
</dbReference>
<evidence type="ECO:0000313" key="2">
    <source>
        <dbReference type="EMBL" id="RCX16790.1"/>
    </source>
</evidence>
<reference evidence="2 3" key="1">
    <citation type="submission" date="2018-07" db="EMBL/GenBank/DDBJ databases">
        <title>Genomic Encyclopedia of Type Strains, Phase IV (KMG-IV): sequencing the most valuable type-strain genomes for metagenomic binning, comparative biology and taxonomic classification.</title>
        <authorList>
            <person name="Goeker M."/>
        </authorList>
    </citation>
    <scope>NUCLEOTIDE SEQUENCE [LARGE SCALE GENOMIC DNA]</scope>
    <source>
        <strain evidence="2 3">DSM 27016</strain>
    </source>
</reference>
<dbReference type="OrthoDB" id="1779801at2"/>
<dbReference type="NCBIfam" id="TIGR02833">
    <property type="entry name" value="spore_III_AB"/>
    <property type="match status" value="1"/>
</dbReference>
<sequence>MLLKILGSFLVIAASSFLGYVLSADCSKRPQELRAMQAMLHMLENEIAYLSSILTEALERLCKSNCGRVSVFFEATACNLKGGAMSGAEAWAAAVKDNVRKTSLNSEDAQILLSFGNMLGSSDLEGQIKNIRLTLDQLKLQEQKAEDNKKRYETMYRTLGVMGGIMLVIIFI</sequence>
<dbReference type="PIRSF" id="PIRSF021435">
    <property type="entry name" value="SpoIIIAB"/>
    <property type="match status" value="1"/>
</dbReference>
<comment type="caution">
    <text evidence="2">The sequence shown here is derived from an EMBL/GenBank/DDBJ whole genome shotgun (WGS) entry which is preliminary data.</text>
</comment>
<dbReference type="Proteomes" id="UP000253034">
    <property type="component" value="Unassembled WGS sequence"/>
</dbReference>
<dbReference type="RefSeq" id="WP_114297528.1">
    <property type="nucleotide sequence ID" value="NZ_QPJT01000009.1"/>
</dbReference>
<keyword evidence="3" id="KW-1185">Reference proteome</keyword>
<feature type="coiled-coil region" evidence="1">
    <location>
        <begin position="121"/>
        <end position="155"/>
    </location>
</feature>
<evidence type="ECO:0000313" key="3">
    <source>
        <dbReference type="Proteomes" id="UP000253034"/>
    </source>
</evidence>
<gene>
    <name evidence="2" type="ORF">DFR58_10915</name>
</gene>
<keyword evidence="1" id="KW-0175">Coiled coil</keyword>
<evidence type="ECO:0000256" key="1">
    <source>
        <dbReference type="SAM" id="Coils"/>
    </source>
</evidence>
<name>A0A369B5K6_9FIRM</name>
<dbReference type="Pfam" id="PF09548">
    <property type="entry name" value="Spore_III_AB"/>
    <property type="match status" value="1"/>
</dbReference>
<dbReference type="AlphaFoldDB" id="A0A369B5K6"/>
<proteinExistence type="predicted"/>